<feature type="non-terminal residue" evidence="3">
    <location>
        <position position="1"/>
    </location>
</feature>
<reference evidence="3" key="1">
    <citation type="journal article" date="2014" name="Front. Microbiol.">
        <title>High frequency of phylogenetically diverse reductive dehalogenase-homologous genes in deep subseafloor sedimentary metagenomes.</title>
        <authorList>
            <person name="Kawai M."/>
            <person name="Futagami T."/>
            <person name="Toyoda A."/>
            <person name="Takaki Y."/>
            <person name="Nishi S."/>
            <person name="Hori S."/>
            <person name="Arai W."/>
            <person name="Tsubouchi T."/>
            <person name="Morono Y."/>
            <person name="Uchiyama I."/>
            <person name="Ito T."/>
            <person name="Fujiyama A."/>
            <person name="Inagaki F."/>
            <person name="Takami H."/>
        </authorList>
    </citation>
    <scope>NUCLEOTIDE SEQUENCE</scope>
    <source>
        <strain evidence="3">Expedition CK06-06</strain>
    </source>
</reference>
<evidence type="ECO:0000256" key="1">
    <source>
        <dbReference type="ARBA" id="ARBA00023125"/>
    </source>
</evidence>
<dbReference type="CDD" id="cd04496">
    <property type="entry name" value="SSB_OBF"/>
    <property type="match status" value="1"/>
</dbReference>
<organism evidence="3">
    <name type="scientific">marine sediment metagenome</name>
    <dbReference type="NCBI Taxonomy" id="412755"/>
    <lineage>
        <taxon>unclassified sequences</taxon>
        <taxon>metagenomes</taxon>
        <taxon>ecological metagenomes</taxon>
    </lineage>
</organism>
<dbReference type="InterPro" id="IPR012340">
    <property type="entry name" value="NA-bd_OB-fold"/>
</dbReference>
<comment type="caution">
    <text evidence="3">The sequence shown here is derived from an EMBL/GenBank/DDBJ whole genome shotgun (WGS) entry which is preliminary data.</text>
</comment>
<dbReference type="InterPro" id="IPR011344">
    <property type="entry name" value="ssDNA-bd"/>
</dbReference>
<dbReference type="SUPFAM" id="SSF50249">
    <property type="entry name" value="Nucleic acid-binding proteins"/>
    <property type="match status" value="1"/>
</dbReference>
<dbReference type="InterPro" id="IPR000424">
    <property type="entry name" value="Primosome_PriB/ssb"/>
</dbReference>
<dbReference type="GO" id="GO:0003697">
    <property type="term" value="F:single-stranded DNA binding"/>
    <property type="evidence" value="ECO:0007669"/>
    <property type="project" value="InterPro"/>
</dbReference>
<dbReference type="PROSITE" id="PS50935">
    <property type="entry name" value="SSB"/>
    <property type="match status" value="1"/>
</dbReference>
<dbReference type="GO" id="GO:0006260">
    <property type="term" value="P:DNA replication"/>
    <property type="evidence" value="ECO:0007669"/>
    <property type="project" value="InterPro"/>
</dbReference>
<dbReference type="NCBIfam" id="TIGR00621">
    <property type="entry name" value="ssb"/>
    <property type="match status" value="1"/>
</dbReference>
<sequence length="105" mass="12005">LTIAKFSIATNETFKGSKNIVEFHNVVAFGKRAETCNKWCEKGKMVAIKGKLRTKRWKDKEGRPARTNQVDIDEITFLGKKEDYADGPKEERPTAKTNEIKDPFD</sequence>
<dbReference type="EMBL" id="BARW01029471">
    <property type="protein sequence ID" value="GAJ09833.1"/>
    <property type="molecule type" value="Genomic_DNA"/>
</dbReference>
<protein>
    <recommendedName>
        <fullName evidence="4">Single-stranded DNA-binding protein</fullName>
    </recommendedName>
</protein>
<accession>X1TWW3</accession>
<gene>
    <name evidence="3" type="ORF">S12H4_47350</name>
</gene>
<dbReference type="AlphaFoldDB" id="X1TWW3"/>
<dbReference type="Pfam" id="PF00436">
    <property type="entry name" value="SSB"/>
    <property type="match status" value="1"/>
</dbReference>
<feature type="region of interest" description="Disordered" evidence="2">
    <location>
        <begin position="81"/>
        <end position="105"/>
    </location>
</feature>
<evidence type="ECO:0000256" key="2">
    <source>
        <dbReference type="SAM" id="MobiDB-lite"/>
    </source>
</evidence>
<dbReference type="Gene3D" id="2.40.50.140">
    <property type="entry name" value="Nucleic acid-binding proteins"/>
    <property type="match status" value="1"/>
</dbReference>
<name>X1TWW3_9ZZZZ</name>
<evidence type="ECO:0008006" key="4">
    <source>
        <dbReference type="Google" id="ProtNLM"/>
    </source>
</evidence>
<dbReference type="PIRSF" id="PIRSF002070">
    <property type="entry name" value="SSB"/>
    <property type="match status" value="1"/>
</dbReference>
<evidence type="ECO:0000313" key="3">
    <source>
        <dbReference type="EMBL" id="GAJ09833.1"/>
    </source>
</evidence>
<keyword evidence="1" id="KW-0238">DNA-binding</keyword>
<proteinExistence type="predicted"/>